<accession>A0A6J4UV37</accession>
<protein>
    <submittedName>
        <fullName evidence="1">Uncharacterized protein</fullName>
    </submittedName>
</protein>
<name>A0A6J4UV37_9BACT</name>
<feature type="non-terminal residue" evidence="1">
    <location>
        <position position="1"/>
    </location>
</feature>
<reference evidence="1" key="1">
    <citation type="submission" date="2020-02" db="EMBL/GenBank/DDBJ databases">
        <authorList>
            <person name="Meier V. D."/>
        </authorList>
    </citation>
    <scope>NUCLEOTIDE SEQUENCE</scope>
    <source>
        <strain evidence="1">AVDCRST_MAG18</strain>
    </source>
</reference>
<gene>
    <name evidence="1" type="ORF">AVDCRST_MAG18-1058</name>
</gene>
<evidence type="ECO:0000313" key="1">
    <source>
        <dbReference type="EMBL" id="CAA9560725.1"/>
    </source>
</evidence>
<dbReference type="EMBL" id="CADCWN010000075">
    <property type="protein sequence ID" value="CAA9560725.1"/>
    <property type="molecule type" value="Genomic_DNA"/>
</dbReference>
<feature type="non-terminal residue" evidence="1">
    <location>
        <position position="37"/>
    </location>
</feature>
<sequence length="37" mass="3883">WWGRGNASGRAARISISRSPAARSTKAWGNVVSKIAG</sequence>
<dbReference type="AlphaFoldDB" id="A0A6J4UV37"/>
<proteinExistence type="predicted"/>
<organism evidence="1">
    <name type="scientific">uncultured Thermomicrobiales bacterium</name>
    <dbReference type="NCBI Taxonomy" id="1645740"/>
    <lineage>
        <taxon>Bacteria</taxon>
        <taxon>Pseudomonadati</taxon>
        <taxon>Thermomicrobiota</taxon>
        <taxon>Thermomicrobia</taxon>
        <taxon>Thermomicrobiales</taxon>
        <taxon>environmental samples</taxon>
    </lineage>
</organism>